<protein>
    <recommendedName>
        <fullName evidence="3">F-box associated domain-containing protein</fullName>
    </recommendedName>
</protein>
<dbReference type="AlphaFoldDB" id="A0A4S4DFR0"/>
<sequence length="360" mass="40048">MATKKDLYMYVESPEVLWRLNVTKLCKGGADLELVCDFRNCSSTTGGSPTGMGCMVVDSKLYMVGGANVVIDENDGSCKENFCLDAFAFDPTTDPKKEGLLVPVRDIPRLSGYKPRPIMVTLEGKIYLLSRHSYYSYLFELGLEAPHFEVFDPNPGDGGDRKWEILPNPLSFSKSGGDTILDYFAWGHRLGIYTQAGFCMFDASKNKWEDGTEFSSQFCVLDDLSFVPCPSGVGAEFEGFCIAMSANGDALIAYDFEDANGFLKSHWVLSELSILFNPRLEFCVGFVTHLGDGRMCFLYGGEEEKLFPGGRFIIRVAVFRVFKTVGVGGKPFLSVQIEHLQAYDLKNWNCADRVIESVIM</sequence>
<dbReference type="InterPro" id="IPR015915">
    <property type="entry name" value="Kelch-typ_b-propeller"/>
</dbReference>
<gene>
    <name evidence="1" type="ORF">TEA_010315</name>
</gene>
<dbReference type="InterPro" id="IPR012871">
    <property type="entry name" value="DUF1668_ORYSA"/>
</dbReference>
<evidence type="ECO:0000313" key="2">
    <source>
        <dbReference type="Proteomes" id="UP000306102"/>
    </source>
</evidence>
<reference evidence="1 2" key="1">
    <citation type="journal article" date="2018" name="Proc. Natl. Acad. Sci. U.S.A.">
        <title>Draft genome sequence of Camellia sinensis var. sinensis provides insights into the evolution of the tea genome and tea quality.</title>
        <authorList>
            <person name="Wei C."/>
            <person name="Yang H."/>
            <person name="Wang S."/>
            <person name="Zhao J."/>
            <person name="Liu C."/>
            <person name="Gao L."/>
            <person name="Xia E."/>
            <person name="Lu Y."/>
            <person name="Tai Y."/>
            <person name="She G."/>
            <person name="Sun J."/>
            <person name="Cao H."/>
            <person name="Tong W."/>
            <person name="Gao Q."/>
            <person name="Li Y."/>
            <person name="Deng W."/>
            <person name="Jiang X."/>
            <person name="Wang W."/>
            <person name="Chen Q."/>
            <person name="Zhang S."/>
            <person name="Li H."/>
            <person name="Wu J."/>
            <person name="Wang P."/>
            <person name="Li P."/>
            <person name="Shi C."/>
            <person name="Zheng F."/>
            <person name="Jian J."/>
            <person name="Huang B."/>
            <person name="Shan D."/>
            <person name="Shi M."/>
            <person name="Fang C."/>
            <person name="Yue Y."/>
            <person name="Li F."/>
            <person name="Li D."/>
            <person name="Wei S."/>
            <person name="Han B."/>
            <person name="Jiang C."/>
            <person name="Yin Y."/>
            <person name="Xia T."/>
            <person name="Zhang Z."/>
            <person name="Bennetzen J.L."/>
            <person name="Zhao S."/>
            <person name="Wan X."/>
        </authorList>
    </citation>
    <scope>NUCLEOTIDE SEQUENCE [LARGE SCALE GENOMIC DNA]</scope>
    <source>
        <strain evidence="2">cv. Shuchazao</strain>
        <tissue evidence="1">Leaf</tissue>
    </source>
</reference>
<organism evidence="1 2">
    <name type="scientific">Camellia sinensis var. sinensis</name>
    <name type="common">China tea</name>
    <dbReference type="NCBI Taxonomy" id="542762"/>
    <lineage>
        <taxon>Eukaryota</taxon>
        <taxon>Viridiplantae</taxon>
        <taxon>Streptophyta</taxon>
        <taxon>Embryophyta</taxon>
        <taxon>Tracheophyta</taxon>
        <taxon>Spermatophyta</taxon>
        <taxon>Magnoliopsida</taxon>
        <taxon>eudicotyledons</taxon>
        <taxon>Gunneridae</taxon>
        <taxon>Pentapetalae</taxon>
        <taxon>asterids</taxon>
        <taxon>Ericales</taxon>
        <taxon>Theaceae</taxon>
        <taxon>Camellia</taxon>
    </lineage>
</organism>
<comment type="caution">
    <text evidence="1">The sequence shown here is derived from an EMBL/GenBank/DDBJ whole genome shotgun (WGS) entry which is preliminary data.</text>
</comment>
<dbReference type="EMBL" id="SDRB02011408">
    <property type="protein sequence ID" value="THG01485.1"/>
    <property type="molecule type" value="Genomic_DNA"/>
</dbReference>
<evidence type="ECO:0000313" key="1">
    <source>
        <dbReference type="EMBL" id="THG01485.1"/>
    </source>
</evidence>
<dbReference type="Gene3D" id="2.120.10.80">
    <property type="entry name" value="Kelch-type beta propeller"/>
    <property type="match status" value="1"/>
</dbReference>
<accession>A0A4S4DFR0</accession>
<keyword evidence="2" id="KW-1185">Reference proteome</keyword>
<evidence type="ECO:0008006" key="3">
    <source>
        <dbReference type="Google" id="ProtNLM"/>
    </source>
</evidence>
<proteinExistence type="predicted"/>
<dbReference type="Proteomes" id="UP000306102">
    <property type="component" value="Unassembled WGS sequence"/>
</dbReference>
<dbReference type="Pfam" id="PF07893">
    <property type="entry name" value="DUF1668"/>
    <property type="match status" value="1"/>
</dbReference>
<dbReference type="SUPFAM" id="SSF117281">
    <property type="entry name" value="Kelch motif"/>
    <property type="match status" value="1"/>
</dbReference>
<name>A0A4S4DFR0_CAMSN</name>